<keyword evidence="3" id="KW-1185">Reference proteome</keyword>
<protein>
    <recommendedName>
        <fullName evidence="4">Ribosome biogenesis protein NOP53</fullName>
    </recommendedName>
</protein>
<feature type="compositionally biased region" description="Low complexity" evidence="1">
    <location>
        <begin position="169"/>
        <end position="189"/>
    </location>
</feature>
<dbReference type="EMBL" id="CP126210">
    <property type="protein sequence ID" value="WIA12356.1"/>
    <property type="molecule type" value="Genomic_DNA"/>
</dbReference>
<reference evidence="2 3" key="1">
    <citation type="submission" date="2023-05" db="EMBL/GenBank/DDBJ databases">
        <title>A 100% complete, gapless, phased diploid assembly of the Scenedesmus obliquus UTEX 3031 genome.</title>
        <authorList>
            <person name="Biondi T.C."/>
            <person name="Hanschen E.R."/>
            <person name="Kwon T."/>
            <person name="Eng W."/>
            <person name="Kruse C.P.S."/>
            <person name="Koehler S.I."/>
            <person name="Kunde Y."/>
            <person name="Gleasner C.D."/>
            <person name="You Mak K.T."/>
            <person name="Polle J."/>
            <person name="Hovde B.T."/>
            <person name="Starkenburg S.R."/>
        </authorList>
    </citation>
    <scope>NUCLEOTIDE SEQUENCE [LARGE SCALE GENOMIC DNA]</scope>
    <source>
        <strain evidence="2 3">DOE0152z</strain>
    </source>
</reference>
<sequence>MHRDTIFQTVAEQEFDLEYSHLRSLDCTEQENPHGRHLTPQKTYSMRDVARLALQVNGPTGENLLLRKQRADAKLQRSDTKQRIAAEQKAAAAALTPTSLSEKLCKKAEVAPWSKLTKQDTLTKFDLEYSELEALKVAFEAKPNPRSPRFKPMRLCKAGDVASALAGKQQRAQELQQQRKNARAAQMAASRRAARAAAAAIEGAAEQQA</sequence>
<name>A0ABY8TTA9_TETOB</name>
<accession>A0ABY8TTA9</accession>
<evidence type="ECO:0000256" key="1">
    <source>
        <dbReference type="SAM" id="MobiDB-lite"/>
    </source>
</evidence>
<dbReference type="Proteomes" id="UP001244341">
    <property type="component" value="Chromosome 3b"/>
</dbReference>
<organism evidence="2 3">
    <name type="scientific">Tetradesmus obliquus</name>
    <name type="common">Green alga</name>
    <name type="synonym">Acutodesmus obliquus</name>
    <dbReference type="NCBI Taxonomy" id="3088"/>
    <lineage>
        <taxon>Eukaryota</taxon>
        <taxon>Viridiplantae</taxon>
        <taxon>Chlorophyta</taxon>
        <taxon>core chlorophytes</taxon>
        <taxon>Chlorophyceae</taxon>
        <taxon>CS clade</taxon>
        <taxon>Sphaeropleales</taxon>
        <taxon>Scenedesmaceae</taxon>
        <taxon>Tetradesmus</taxon>
    </lineage>
</organism>
<gene>
    <name evidence="2" type="ORF">OEZ85_012406</name>
</gene>
<evidence type="ECO:0000313" key="2">
    <source>
        <dbReference type="EMBL" id="WIA12356.1"/>
    </source>
</evidence>
<proteinExistence type="predicted"/>
<evidence type="ECO:0000313" key="3">
    <source>
        <dbReference type="Proteomes" id="UP001244341"/>
    </source>
</evidence>
<feature type="region of interest" description="Disordered" evidence="1">
    <location>
        <begin position="167"/>
        <end position="189"/>
    </location>
</feature>
<evidence type="ECO:0008006" key="4">
    <source>
        <dbReference type="Google" id="ProtNLM"/>
    </source>
</evidence>